<dbReference type="InterPro" id="IPR011009">
    <property type="entry name" value="Kinase-like_dom_sf"/>
</dbReference>
<feature type="region of interest" description="Disordered" evidence="8">
    <location>
        <begin position="364"/>
        <end position="388"/>
    </location>
</feature>
<dbReference type="PROSITE" id="PS50011">
    <property type="entry name" value="PROTEIN_KINASE_DOM"/>
    <property type="match status" value="1"/>
</dbReference>
<evidence type="ECO:0000256" key="8">
    <source>
        <dbReference type="SAM" id="MobiDB-lite"/>
    </source>
</evidence>
<evidence type="ECO:0000256" key="7">
    <source>
        <dbReference type="PROSITE-ProRule" id="PRU10141"/>
    </source>
</evidence>
<dbReference type="GO" id="GO:0004674">
    <property type="term" value="F:protein serine/threonine kinase activity"/>
    <property type="evidence" value="ECO:0007669"/>
    <property type="project" value="UniProtKB-KW"/>
</dbReference>
<dbReference type="EC" id="2.7.11.1" evidence="1"/>
<dbReference type="Proteomes" id="UP000199343">
    <property type="component" value="Unassembled WGS sequence"/>
</dbReference>
<dbReference type="SMART" id="SM00220">
    <property type="entry name" value="S_TKc"/>
    <property type="match status" value="1"/>
</dbReference>
<feature type="binding site" evidence="7">
    <location>
        <position position="62"/>
    </location>
    <ligand>
        <name>ATP</name>
        <dbReference type="ChEBI" id="CHEBI:30616"/>
    </ligand>
</feature>
<reference evidence="11 12" key="1">
    <citation type="submission" date="2016-06" db="EMBL/GenBank/DDBJ databases">
        <authorList>
            <person name="Kjaerup R.B."/>
            <person name="Dalgaard T.S."/>
            <person name="Juul-Madsen H.R."/>
        </authorList>
    </citation>
    <scope>NUCLEOTIDE SEQUENCE [LARGE SCALE GENOMIC DNA]</scope>
    <source>
        <strain evidence="11 12">DSM 43363</strain>
    </source>
</reference>
<feature type="compositionally biased region" description="Polar residues" evidence="8">
    <location>
        <begin position="372"/>
        <end position="388"/>
    </location>
</feature>
<evidence type="ECO:0000256" key="5">
    <source>
        <dbReference type="ARBA" id="ARBA00022777"/>
    </source>
</evidence>
<dbReference type="SUPFAM" id="SSF56112">
    <property type="entry name" value="Protein kinase-like (PK-like)"/>
    <property type="match status" value="1"/>
</dbReference>
<evidence type="ECO:0000256" key="6">
    <source>
        <dbReference type="ARBA" id="ARBA00022840"/>
    </source>
</evidence>
<feature type="domain" description="Protein kinase" evidence="10">
    <location>
        <begin position="33"/>
        <end position="292"/>
    </location>
</feature>
<dbReference type="InterPro" id="IPR017441">
    <property type="entry name" value="Protein_kinase_ATP_BS"/>
</dbReference>
<dbReference type="InterPro" id="IPR008271">
    <property type="entry name" value="Ser/Thr_kinase_AS"/>
</dbReference>
<dbReference type="Gene3D" id="1.10.510.10">
    <property type="entry name" value="Transferase(Phosphotransferase) domain 1"/>
    <property type="match status" value="1"/>
</dbReference>
<dbReference type="Gene3D" id="3.30.200.20">
    <property type="entry name" value="Phosphorylase Kinase, domain 1"/>
    <property type="match status" value="1"/>
</dbReference>
<dbReference type="PROSITE" id="PS00108">
    <property type="entry name" value="PROTEIN_KINASE_ST"/>
    <property type="match status" value="1"/>
</dbReference>
<keyword evidence="9" id="KW-1133">Transmembrane helix</keyword>
<keyword evidence="4 7" id="KW-0547">Nucleotide-binding</keyword>
<dbReference type="PANTHER" id="PTHR43289:SF6">
    <property type="entry name" value="SERINE_THREONINE-PROTEIN KINASE NEKL-3"/>
    <property type="match status" value="1"/>
</dbReference>
<evidence type="ECO:0000256" key="4">
    <source>
        <dbReference type="ARBA" id="ARBA00022741"/>
    </source>
</evidence>
<dbReference type="GO" id="GO:0005524">
    <property type="term" value="F:ATP binding"/>
    <property type="evidence" value="ECO:0007669"/>
    <property type="project" value="UniProtKB-UniRule"/>
</dbReference>
<evidence type="ECO:0000256" key="3">
    <source>
        <dbReference type="ARBA" id="ARBA00022679"/>
    </source>
</evidence>
<keyword evidence="6 7" id="KW-0067">ATP-binding</keyword>
<keyword evidence="2 11" id="KW-0723">Serine/threonine-protein kinase</keyword>
<dbReference type="Pfam" id="PF00069">
    <property type="entry name" value="Pkinase"/>
    <property type="match status" value="1"/>
</dbReference>
<dbReference type="PANTHER" id="PTHR43289">
    <property type="entry name" value="MITOGEN-ACTIVATED PROTEIN KINASE KINASE KINASE 20-RELATED"/>
    <property type="match status" value="1"/>
</dbReference>
<proteinExistence type="predicted"/>
<keyword evidence="9" id="KW-0812">Transmembrane</keyword>
<accession>A0A1C6VTN4</accession>
<evidence type="ECO:0000256" key="9">
    <source>
        <dbReference type="SAM" id="Phobius"/>
    </source>
</evidence>
<protein>
    <recommendedName>
        <fullName evidence="1">non-specific serine/threonine protein kinase</fullName>
        <ecNumber evidence="1">2.7.11.1</ecNumber>
    </recommendedName>
</protein>
<dbReference type="InterPro" id="IPR000719">
    <property type="entry name" value="Prot_kinase_dom"/>
</dbReference>
<evidence type="ECO:0000256" key="1">
    <source>
        <dbReference type="ARBA" id="ARBA00012513"/>
    </source>
</evidence>
<sequence length="540" mass="57394">MPPSLSTFADGHTPAIVPDVTEERRTLAAGRYVLRTEPVGSGGMGVVWRAEDTLLDREVAVKELRLPEGLSESERMALRERAIIEARAAGRLNHPGIVTIHDVLLEDGRPWIVMGLVDGASLHTVVCEDGPLSPRRTAEIGEGLLAALKVAHDAGILHRDIKPQNVLLDRAGRAVLTDFGIAAVVGATRGLTGTGSVMGTLGYVPPERLTGRGAEPASDLWSLGATLYFAVEGRSAYDTDDPAELIAAVLSRDPAPAEHAGPLNPTLLGLMARRPEERPSAEVAAERLREVAAGVTADDRPTARLTPLTAKLSESLLAGKSDPRARRVSRARIVGLSGIAVVLSAGLLATGYLLAPDRTRNGEAALDGGQMSGSPSATMPVSSSGSPAAKRFTTSPNVCLYLTEHPGAMAPLVPKAKLWALHKSTSSCSWEPSRDPEGEITRLSVEGPILPANLGGCPTVGERLSGLGDEAYVSEEIDLDEHGWHEREVRVYFRVSNLGVCVKYRRASRTSMPSSGKAEMTEFARTLDQWAQQTLSERGA</sequence>
<dbReference type="CDD" id="cd14014">
    <property type="entry name" value="STKc_PknB_like"/>
    <property type="match status" value="1"/>
</dbReference>
<name>A0A1C6VTN4_9ACTN</name>
<dbReference type="OrthoDB" id="9762169at2"/>
<organism evidence="11 12">
    <name type="scientific">Micromonospora peucetia</name>
    <dbReference type="NCBI Taxonomy" id="47871"/>
    <lineage>
        <taxon>Bacteria</taxon>
        <taxon>Bacillati</taxon>
        <taxon>Actinomycetota</taxon>
        <taxon>Actinomycetes</taxon>
        <taxon>Micromonosporales</taxon>
        <taxon>Micromonosporaceae</taxon>
        <taxon>Micromonospora</taxon>
    </lineage>
</organism>
<evidence type="ECO:0000313" key="12">
    <source>
        <dbReference type="Proteomes" id="UP000199343"/>
    </source>
</evidence>
<keyword evidence="5 11" id="KW-0418">Kinase</keyword>
<dbReference type="AlphaFoldDB" id="A0A1C6VTN4"/>
<keyword evidence="9" id="KW-0472">Membrane</keyword>
<dbReference type="STRING" id="47871.GA0070608_3963"/>
<dbReference type="PROSITE" id="PS00107">
    <property type="entry name" value="PROTEIN_KINASE_ATP"/>
    <property type="match status" value="1"/>
</dbReference>
<dbReference type="EMBL" id="FMIC01000002">
    <property type="protein sequence ID" value="SCL69280.1"/>
    <property type="molecule type" value="Genomic_DNA"/>
</dbReference>
<evidence type="ECO:0000313" key="11">
    <source>
        <dbReference type="EMBL" id="SCL69280.1"/>
    </source>
</evidence>
<evidence type="ECO:0000259" key="10">
    <source>
        <dbReference type="PROSITE" id="PS50011"/>
    </source>
</evidence>
<evidence type="ECO:0000256" key="2">
    <source>
        <dbReference type="ARBA" id="ARBA00022527"/>
    </source>
</evidence>
<feature type="transmembrane region" description="Helical" evidence="9">
    <location>
        <begin position="333"/>
        <end position="355"/>
    </location>
</feature>
<gene>
    <name evidence="11" type="ORF">GA0070608_3963</name>
</gene>
<keyword evidence="3" id="KW-0808">Transferase</keyword>